<reference evidence="2" key="2">
    <citation type="submission" date="2024-07" db="EMBL/GenBank/DDBJ databases">
        <title>Streptomyces haneummycinica sp. nov., a new antibiotic-producing actinobacterium isolated from marine sediment.</title>
        <authorList>
            <person name="Uemura M."/>
            <person name="Hamada M."/>
            <person name="Hirano S."/>
            <person name="Kobayashi K."/>
            <person name="Ohshiro T."/>
            <person name="Kobayashi T."/>
            <person name="Terahara T."/>
        </authorList>
    </citation>
    <scope>NUCLEOTIDE SEQUENCE</scope>
    <source>
        <strain evidence="2">KM77-8</strain>
    </source>
</reference>
<proteinExistence type="predicted"/>
<feature type="domain" description="VOC" evidence="1">
    <location>
        <begin position="1"/>
        <end position="50"/>
    </location>
</feature>
<dbReference type="InterPro" id="IPR029068">
    <property type="entry name" value="Glyas_Bleomycin-R_OHBP_Dase"/>
</dbReference>
<evidence type="ECO:0000313" key="2">
    <source>
        <dbReference type="EMBL" id="BFO18708.1"/>
    </source>
</evidence>
<reference evidence="2" key="1">
    <citation type="submission" date="2024-06" db="EMBL/GenBank/DDBJ databases">
        <authorList>
            <consortium name="consrtm"/>
            <person name="Uemura M."/>
            <person name="Terahara T."/>
        </authorList>
    </citation>
    <scope>NUCLEOTIDE SEQUENCE</scope>
    <source>
        <strain evidence="2">KM77-8</strain>
    </source>
</reference>
<sequence length="53" mass="5361">MFNVTDCDAAVAEVTGHGGSVQMGPADAEGVGRMAVCLDPHRADFVVLTPASS</sequence>
<dbReference type="Gene3D" id="3.10.180.10">
    <property type="entry name" value="2,3-Dihydroxybiphenyl 1,2-Dioxygenase, domain 1"/>
    <property type="match status" value="1"/>
</dbReference>
<dbReference type="SUPFAM" id="SSF54593">
    <property type="entry name" value="Glyoxalase/Bleomycin resistance protein/Dihydroxybiphenyl dioxygenase"/>
    <property type="match status" value="1"/>
</dbReference>
<gene>
    <name evidence="2" type="ORF">SHKM778_50960</name>
</gene>
<protein>
    <recommendedName>
        <fullName evidence="1">VOC domain-containing protein</fullName>
    </recommendedName>
</protein>
<dbReference type="EMBL" id="AP035768">
    <property type="protein sequence ID" value="BFO18708.1"/>
    <property type="molecule type" value="Genomic_DNA"/>
</dbReference>
<dbReference type="AlphaFoldDB" id="A0AAT9HN66"/>
<dbReference type="InterPro" id="IPR037523">
    <property type="entry name" value="VOC_core"/>
</dbReference>
<evidence type="ECO:0000259" key="1">
    <source>
        <dbReference type="PROSITE" id="PS51819"/>
    </source>
</evidence>
<accession>A0AAT9HN66</accession>
<organism evidence="2">
    <name type="scientific">Streptomyces haneummycinicus</name>
    <dbReference type="NCBI Taxonomy" id="3074435"/>
    <lineage>
        <taxon>Bacteria</taxon>
        <taxon>Bacillati</taxon>
        <taxon>Actinomycetota</taxon>
        <taxon>Actinomycetes</taxon>
        <taxon>Kitasatosporales</taxon>
        <taxon>Streptomycetaceae</taxon>
        <taxon>Streptomyces</taxon>
    </lineage>
</organism>
<name>A0AAT9HN66_9ACTN</name>
<dbReference type="PROSITE" id="PS51819">
    <property type="entry name" value="VOC"/>
    <property type="match status" value="1"/>
</dbReference>